<gene>
    <name evidence="1" type="ORF">NCTC11214_04947</name>
</gene>
<accession>A0A3S4HT59</accession>
<dbReference type="EMBL" id="LR134117">
    <property type="protein sequence ID" value="VDZ64386.1"/>
    <property type="molecule type" value="Genomic_DNA"/>
</dbReference>
<dbReference type="Proteomes" id="UP000281391">
    <property type="component" value="Chromosome"/>
</dbReference>
<dbReference type="InterPro" id="IPR000182">
    <property type="entry name" value="GNAT_dom"/>
</dbReference>
<dbReference type="PROSITE" id="PS51186">
    <property type="entry name" value="GNAT"/>
    <property type="match status" value="1"/>
</dbReference>
<dbReference type="RefSeq" id="WP_004964335.1">
    <property type="nucleotide sequence ID" value="NZ_JAEKCK010000001.1"/>
</dbReference>
<evidence type="ECO:0000313" key="1">
    <source>
        <dbReference type="EMBL" id="VDZ64386.1"/>
    </source>
</evidence>
<dbReference type="KEGG" id="sof:NCTC11214_04947"/>
<reference evidence="1 2" key="1">
    <citation type="submission" date="2018-12" db="EMBL/GenBank/DDBJ databases">
        <authorList>
            <consortium name="Pathogen Informatics"/>
        </authorList>
    </citation>
    <scope>NUCLEOTIDE SEQUENCE [LARGE SCALE GENOMIC DNA]</scope>
    <source>
        <strain evidence="1 2">NCTC11214</strain>
    </source>
</reference>
<dbReference type="AlphaFoldDB" id="A0A3S4HT59"/>
<proteinExistence type="predicted"/>
<dbReference type="Pfam" id="PF00583">
    <property type="entry name" value="Acetyltransf_1"/>
    <property type="match status" value="1"/>
</dbReference>
<dbReference type="GO" id="GO:0016747">
    <property type="term" value="F:acyltransferase activity, transferring groups other than amino-acyl groups"/>
    <property type="evidence" value="ECO:0007669"/>
    <property type="project" value="InterPro"/>
</dbReference>
<evidence type="ECO:0000313" key="2">
    <source>
        <dbReference type="Proteomes" id="UP000281391"/>
    </source>
</evidence>
<dbReference type="SUPFAM" id="SSF55729">
    <property type="entry name" value="Acyl-CoA N-acyltransferases (Nat)"/>
    <property type="match status" value="1"/>
</dbReference>
<dbReference type="CDD" id="cd04301">
    <property type="entry name" value="NAT_SF"/>
    <property type="match status" value="1"/>
</dbReference>
<sequence length="182" mass="19953">MLIRQARASDYPAILTLQRLNTPENLSGAQLQQGFIVSTMDEAQLASLNQDLGILVAEHDGQLAGFVCLSQTDTQPRPPVVDALVETLSSLTFNGRPLAEQRVFLYGPVCLATQWRGKGVLKQLFAAVKTHTHERFDLGALFIDQHNPHSLAAHVDGLGMHALSTFDCQGKRYWLLAFATNG</sequence>
<dbReference type="InterPro" id="IPR016181">
    <property type="entry name" value="Acyl_CoA_acyltransferase"/>
</dbReference>
<protein>
    <submittedName>
        <fullName evidence="1">Uncharacterized protein</fullName>
    </submittedName>
</protein>
<organism evidence="1 2">
    <name type="scientific">Serratia odorifera</name>
    <dbReference type="NCBI Taxonomy" id="618"/>
    <lineage>
        <taxon>Bacteria</taxon>
        <taxon>Pseudomonadati</taxon>
        <taxon>Pseudomonadota</taxon>
        <taxon>Gammaproteobacteria</taxon>
        <taxon>Enterobacterales</taxon>
        <taxon>Yersiniaceae</taxon>
        <taxon>Serratia</taxon>
    </lineage>
</organism>
<name>A0A3S4HT59_SEROD</name>
<dbReference type="Gene3D" id="3.40.630.30">
    <property type="match status" value="1"/>
</dbReference>